<dbReference type="GO" id="GO:0008270">
    <property type="term" value="F:zinc ion binding"/>
    <property type="evidence" value="ECO:0007669"/>
    <property type="project" value="InterPro"/>
</dbReference>
<feature type="compositionally biased region" description="Acidic residues" evidence="1">
    <location>
        <begin position="412"/>
        <end position="427"/>
    </location>
</feature>
<reference evidence="3 4" key="1">
    <citation type="journal article" date="2019" name="Sci. Rep.">
        <title>Orb-weaving spider Araneus ventricosus genome elucidates the spidroin gene catalogue.</title>
        <authorList>
            <person name="Kono N."/>
            <person name="Nakamura H."/>
            <person name="Ohtoshi R."/>
            <person name="Moran D.A.P."/>
            <person name="Shinohara A."/>
            <person name="Yoshida Y."/>
            <person name="Fujiwara M."/>
            <person name="Mori M."/>
            <person name="Tomita M."/>
            <person name="Arakawa K."/>
        </authorList>
    </citation>
    <scope>NUCLEOTIDE SEQUENCE [LARGE SCALE GENOMIC DNA]</scope>
</reference>
<dbReference type="SUPFAM" id="SSF57756">
    <property type="entry name" value="Retrovirus zinc finger-like domains"/>
    <property type="match status" value="1"/>
</dbReference>
<comment type="caution">
    <text evidence="3">The sequence shown here is derived from an EMBL/GenBank/DDBJ whole genome shotgun (WGS) entry which is preliminary data.</text>
</comment>
<dbReference type="InterPro" id="IPR001878">
    <property type="entry name" value="Znf_CCHC"/>
</dbReference>
<feature type="region of interest" description="Disordered" evidence="1">
    <location>
        <begin position="345"/>
        <end position="367"/>
    </location>
</feature>
<feature type="region of interest" description="Disordered" evidence="1">
    <location>
        <begin position="671"/>
        <end position="717"/>
    </location>
</feature>
<gene>
    <name evidence="3" type="ORF">AVEN_246256_1</name>
</gene>
<feature type="region of interest" description="Disordered" evidence="1">
    <location>
        <begin position="594"/>
        <end position="614"/>
    </location>
</feature>
<dbReference type="InterPro" id="IPR036875">
    <property type="entry name" value="Znf_CCHC_sf"/>
</dbReference>
<feature type="compositionally biased region" description="Polar residues" evidence="1">
    <location>
        <begin position="448"/>
        <end position="462"/>
    </location>
</feature>
<dbReference type="SMART" id="SM00343">
    <property type="entry name" value="ZnF_C2HC"/>
    <property type="match status" value="2"/>
</dbReference>
<evidence type="ECO:0000313" key="4">
    <source>
        <dbReference type="Proteomes" id="UP000499080"/>
    </source>
</evidence>
<feature type="compositionally biased region" description="Polar residues" evidence="1">
    <location>
        <begin position="238"/>
        <end position="249"/>
    </location>
</feature>
<name>A0A4Y2LBL8_ARAVE</name>
<feature type="compositionally biased region" description="Polar residues" evidence="1">
    <location>
        <begin position="345"/>
        <end position="363"/>
    </location>
</feature>
<evidence type="ECO:0000313" key="3">
    <source>
        <dbReference type="EMBL" id="GBN11560.1"/>
    </source>
</evidence>
<accession>A0A4Y2LBL8</accession>
<dbReference type="Proteomes" id="UP000499080">
    <property type="component" value="Unassembled WGS sequence"/>
</dbReference>
<feature type="compositionally biased region" description="Pro residues" evidence="1">
    <location>
        <begin position="707"/>
        <end position="717"/>
    </location>
</feature>
<feature type="compositionally biased region" description="Polar residues" evidence="1">
    <location>
        <begin position="597"/>
        <end position="614"/>
    </location>
</feature>
<feature type="region of interest" description="Disordered" evidence="1">
    <location>
        <begin position="398"/>
        <end position="462"/>
    </location>
</feature>
<evidence type="ECO:0000256" key="1">
    <source>
        <dbReference type="SAM" id="MobiDB-lite"/>
    </source>
</evidence>
<feature type="domain" description="CCHC-type" evidence="2">
    <location>
        <begin position="215"/>
        <end position="231"/>
    </location>
</feature>
<organism evidence="3 4">
    <name type="scientific">Araneus ventricosus</name>
    <name type="common">Orbweaver spider</name>
    <name type="synonym">Epeira ventricosa</name>
    <dbReference type="NCBI Taxonomy" id="182803"/>
    <lineage>
        <taxon>Eukaryota</taxon>
        <taxon>Metazoa</taxon>
        <taxon>Ecdysozoa</taxon>
        <taxon>Arthropoda</taxon>
        <taxon>Chelicerata</taxon>
        <taxon>Arachnida</taxon>
        <taxon>Araneae</taxon>
        <taxon>Araneomorphae</taxon>
        <taxon>Entelegynae</taxon>
        <taxon>Araneoidea</taxon>
        <taxon>Araneidae</taxon>
        <taxon>Araneus</taxon>
    </lineage>
</organism>
<feature type="compositionally biased region" description="Acidic residues" evidence="1">
    <location>
        <begin position="687"/>
        <end position="702"/>
    </location>
</feature>
<proteinExistence type="predicted"/>
<protein>
    <recommendedName>
        <fullName evidence="2">CCHC-type domain-containing protein</fullName>
    </recommendedName>
</protein>
<feature type="compositionally biased region" description="Polar residues" evidence="1">
    <location>
        <begin position="256"/>
        <end position="275"/>
    </location>
</feature>
<keyword evidence="4" id="KW-1185">Reference proteome</keyword>
<feature type="compositionally biased region" description="Polar residues" evidence="1">
    <location>
        <begin position="284"/>
        <end position="293"/>
    </location>
</feature>
<sequence>MVGGAAGPEYLPLSYGKKKKSGPFSGQRIDTSFKRQSFPTFFIISRISSTNETFHGVSPFLVEKAITSSVGDVKATKKVRSGDLLVEVESLKQSKEISKLKSLSTIPVTVKPHATLNSSKGVISCGELLNESEEKISEELKSQGVIHVRRITIRRDGQLLNTKHLILTFDSNKLPENIKAGYMRLSVRTYIPNPLRCFKCQRFGHSKPSCRGTLICARCAEVGHESTDCTRTEKKLVKSQTPTPGNSYVSAVKKSTAPSTQINQDISADSTSKQSVPIPRTPPAITNLSNPSIPSVAPLSENTSASPDLTDFKLVSKRKKLKKDSPSKTNSISTAEKISKFYTTSSPKVTNPIPTKDNISSHKSTFKPLETTKRTTVDIELLPMAVLPPLEKRILQTRESDADAEMSSSSLSEEDALEYDMSEDLEDSPAVNSPPPSSKPQKGDKYKNSGQHNTSIPQRNNYPTFFIIQRKSEGKETFHGVSPFLVEKAISGSIGEVKSTKKLRSEARKIVKSKSPTAGNSYASAVKKISATVSTQWDLADIPSGTNFKPSASTIITSSPVNAQNPSPVPVSICESASVTADLNGFQLVTNRKKLTDSPTKTKSTSNAEKISNFHTSSRKVDASIVKQNNSNMQPVINATVNSDETKFTPLVASAALSMSFPPLGEKRVIQSRESDADAEMSSSSASEEDALEYNMSEDLEDSPAAISPPPPSKPEK</sequence>
<feature type="region of interest" description="Disordered" evidence="1">
    <location>
        <begin position="238"/>
        <end position="307"/>
    </location>
</feature>
<evidence type="ECO:0000259" key="2">
    <source>
        <dbReference type="SMART" id="SM00343"/>
    </source>
</evidence>
<dbReference type="AlphaFoldDB" id="A0A4Y2LBL8"/>
<feature type="domain" description="CCHC-type" evidence="2">
    <location>
        <begin position="196"/>
        <end position="212"/>
    </location>
</feature>
<dbReference type="Gene3D" id="4.10.60.10">
    <property type="entry name" value="Zinc finger, CCHC-type"/>
    <property type="match status" value="1"/>
</dbReference>
<dbReference type="EMBL" id="BGPR01005589">
    <property type="protein sequence ID" value="GBN11560.1"/>
    <property type="molecule type" value="Genomic_DNA"/>
</dbReference>
<dbReference type="GO" id="GO:0003676">
    <property type="term" value="F:nucleic acid binding"/>
    <property type="evidence" value="ECO:0007669"/>
    <property type="project" value="InterPro"/>
</dbReference>